<dbReference type="SUPFAM" id="SSF53187">
    <property type="entry name" value="Zn-dependent exopeptidases"/>
    <property type="match status" value="1"/>
</dbReference>
<sequence>MAVKIYLSPSNQNGNRYAYGSTNEMEQCNRIAAAAEKHLRRNGYEVKRAPKGQDMTQSIRESNAWGAALHLAIHTNAGGGSGPLVMVYSKAPGNLKYAQPVYDALLTRSARKKGYGVRVGTEMTAGNYMPAELSGTNAVAVYCECEFHDQEPLAKWIVANVDGLGEAIAKGICKADNRTYQPEKPSVPKASQTVYRVQVGAFYEKANADALAKRLKQDGYKPIVKADTLRS</sequence>
<dbReference type="GO" id="GO:0042834">
    <property type="term" value="F:peptidoglycan binding"/>
    <property type="evidence" value="ECO:0007669"/>
    <property type="project" value="InterPro"/>
</dbReference>
<comment type="caution">
    <text evidence="2">The sequence shown here is derived from an EMBL/GenBank/DDBJ whole genome shotgun (WGS) entry which is preliminary data.</text>
</comment>
<dbReference type="InterPro" id="IPR036680">
    <property type="entry name" value="SPOR-like_sf"/>
</dbReference>
<dbReference type="Proteomes" id="UP000651482">
    <property type="component" value="Unassembled WGS sequence"/>
</dbReference>
<accession>A0A926D8J1</accession>
<evidence type="ECO:0000313" key="3">
    <source>
        <dbReference type="Proteomes" id="UP000651482"/>
    </source>
</evidence>
<dbReference type="AlphaFoldDB" id="A0A926D8J1"/>
<proteinExistence type="predicted"/>
<dbReference type="EMBL" id="JACRSN010000004">
    <property type="protein sequence ID" value="MBC8533201.1"/>
    <property type="molecule type" value="Genomic_DNA"/>
</dbReference>
<dbReference type="GO" id="GO:0009253">
    <property type="term" value="P:peptidoglycan catabolic process"/>
    <property type="evidence" value="ECO:0007669"/>
    <property type="project" value="InterPro"/>
</dbReference>
<dbReference type="PROSITE" id="PS51724">
    <property type="entry name" value="SPOR"/>
    <property type="match status" value="1"/>
</dbReference>
<protein>
    <submittedName>
        <fullName evidence="2">N-acetylmuramoyl-L-alanine amidase</fullName>
    </submittedName>
</protein>
<dbReference type="RefSeq" id="WP_249318550.1">
    <property type="nucleotide sequence ID" value="NZ_JACRSN010000004.1"/>
</dbReference>
<dbReference type="InterPro" id="IPR007730">
    <property type="entry name" value="SPOR-like_dom"/>
</dbReference>
<dbReference type="Pfam" id="PF01520">
    <property type="entry name" value="Amidase_3"/>
    <property type="match status" value="1"/>
</dbReference>
<name>A0A926D8J1_9FIRM</name>
<organism evidence="2 3">
    <name type="scientific">Yeguia hominis</name>
    <dbReference type="NCBI Taxonomy" id="2763662"/>
    <lineage>
        <taxon>Bacteria</taxon>
        <taxon>Bacillati</taxon>
        <taxon>Bacillota</taxon>
        <taxon>Clostridia</taxon>
        <taxon>Eubacteriales</taxon>
        <taxon>Yeguiaceae</taxon>
        <taxon>Yeguia</taxon>
    </lineage>
</organism>
<evidence type="ECO:0000313" key="2">
    <source>
        <dbReference type="EMBL" id="MBC8533201.1"/>
    </source>
</evidence>
<feature type="domain" description="SPOR" evidence="1">
    <location>
        <begin position="189"/>
        <end position="231"/>
    </location>
</feature>
<dbReference type="Pfam" id="PF05036">
    <property type="entry name" value="SPOR"/>
    <property type="match status" value="1"/>
</dbReference>
<keyword evidence="3" id="KW-1185">Reference proteome</keyword>
<dbReference type="Gene3D" id="3.40.630.40">
    <property type="entry name" value="Zn-dependent exopeptidases"/>
    <property type="match status" value="1"/>
</dbReference>
<dbReference type="SUPFAM" id="SSF110997">
    <property type="entry name" value="Sporulation related repeat"/>
    <property type="match status" value="1"/>
</dbReference>
<gene>
    <name evidence="2" type="ORF">IAG03_04135</name>
</gene>
<reference evidence="2" key="1">
    <citation type="submission" date="2020-08" db="EMBL/GenBank/DDBJ databases">
        <title>Genome public.</title>
        <authorList>
            <person name="Liu C."/>
            <person name="Sun Q."/>
        </authorList>
    </citation>
    <scope>NUCLEOTIDE SEQUENCE</scope>
    <source>
        <strain evidence="2">NSJ-40</strain>
    </source>
</reference>
<evidence type="ECO:0000259" key="1">
    <source>
        <dbReference type="PROSITE" id="PS51724"/>
    </source>
</evidence>
<dbReference type="Gene3D" id="3.30.70.1070">
    <property type="entry name" value="Sporulation related repeat"/>
    <property type="match status" value="1"/>
</dbReference>
<dbReference type="GO" id="GO:0008745">
    <property type="term" value="F:N-acetylmuramoyl-L-alanine amidase activity"/>
    <property type="evidence" value="ECO:0007669"/>
    <property type="project" value="InterPro"/>
</dbReference>
<dbReference type="InterPro" id="IPR002508">
    <property type="entry name" value="MurNAc-LAA_cat"/>
</dbReference>